<gene>
    <name evidence="1" type="ORF">TNCT_485631</name>
</gene>
<keyword evidence="2" id="KW-1185">Reference proteome</keyword>
<organism evidence="1 2">
    <name type="scientific">Trichonephila clavata</name>
    <name type="common">Joro spider</name>
    <name type="synonym">Nephila clavata</name>
    <dbReference type="NCBI Taxonomy" id="2740835"/>
    <lineage>
        <taxon>Eukaryota</taxon>
        <taxon>Metazoa</taxon>
        <taxon>Ecdysozoa</taxon>
        <taxon>Arthropoda</taxon>
        <taxon>Chelicerata</taxon>
        <taxon>Arachnida</taxon>
        <taxon>Araneae</taxon>
        <taxon>Araneomorphae</taxon>
        <taxon>Entelegynae</taxon>
        <taxon>Araneoidea</taxon>
        <taxon>Nephilidae</taxon>
        <taxon>Trichonephila</taxon>
    </lineage>
</organism>
<name>A0A8X6JTK8_TRICU</name>
<sequence>MHFRLKRLIVHLQQKLKEIQPVEREYTSNIFNTKNLIPSRGSSRFTQGWKIPALKTRESFSLRSSSLTSIFTPLKPKLKSTGSFPPTLQRGDGGGVLPHSPKEHFILERYLLLSAHEHLNEGILKRQQKKESKTKRIRKISLLKKN</sequence>
<evidence type="ECO:0000313" key="2">
    <source>
        <dbReference type="Proteomes" id="UP000887116"/>
    </source>
</evidence>
<dbReference type="EMBL" id="BMAO01007787">
    <property type="protein sequence ID" value="GFR18501.1"/>
    <property type="molecule type" value="Genomic_DNA"/>
</dbReference>
<dbReference type="AlphaFoldDB" id="A0A8X6JTK8"/>
<evidence type="ECO:0000313" key="1">
    <source>
        <dbReference type="EMBL" id="GFR18501.1"/>
    </source>
</evidence>
<protein>
    <submittedName>
        <fullName evidence="1">Uncharacterized protein</fullName>
    </submittedName>
</protein>
<reference evidence="1" key="1">
    <citation type="submission" date="2020-07" db="EMBL/GenBank/DDBJ databases">
        <title>Multicomponent nature underlies the extraordinary mechanical properties of spider dragline silk.</title>
        <authorList>
            <person name="Kono N."/>
            <person name="Nakamura H."/>
            <person name="Mori M."/>
            <person name="Yoshida Y."/>
            <person name="Ohtoshi R."/>
            <person name="Malay A.D."/>
            <person name="Moran D.A.P."/>
            <person name="Tomita M."/>
            <person name="Numata K."/>
            <person name="Arakawa K."/>
        </authorList>
    </citation>
    <scope>NUCLEOTIDE SEQUENCE</scope>
</reference>
<proteinExistence type="predicted"/>
<comment type="caution">
    <text evidence="1">The sequence shown here is derived from an EMBL/GenBank/DDBJ whole genome shotgun (WGS) entry which is preliminary data.</text>
</comment>
<accession>A0A8X6JTK8</accession>
<dbReference type="Proteomes" id="UP000887116">
    <property type="component" value="Unassembled WGS sequence"/>
</dbReference>